<keyword evidence="2" id="KW-1185">Reference proteome</keyword>
<dbReference type="Proteomes" id="UP001620626">
    <property type="component" value="Unassembled WGS sequence"/>
</dbReference>
<evidence type="ECO:0000313" key="1">
    <source>
        <dbReference type="EMBL" id="KAL3090503.1"/>
    </source>
</evidence>
<proteinExistence type="predicted"/>
<gene>
    <name evidence="1" type="ORF">niasHT_026994</name>
</gene>
<comment type="caution">
    <text evidence="1">The sequence shown here is derived from an EMBL/GenBank/DDBJ whole genome shotgun (WGS) entry which is preliminary data.</text>
</comment>
<reference evidence="1 2" key="1">
    <citation type="submission" date="2024-10" db="EMBL/GenBank/DDBJ databases">
        <authorList>
            <person name="Kim D."/>
        </authorList>
    </citation>
    <scope>NUCLEOTIDE SEQUENCE [LARGE SCALE GENOMIC DNA]</scope>
    <source>
        <strain evidence="1">BH-2024</strain>
    </source>
</reference>
<sequence length="153" mass="16991">MGNVVSNVGNFMVRAAAVAVDGFLAVGEAIGEACKRARQGMRALLSPEDHANPPITQVLLVRRRGDLIPCFSNVLKSKNEKALKNIRDELSDLGLDHISYAFVKGVEVGMVCYKCENRLNNIDELCCCVDAKERCHHRNCCSYRNNQLALTFY</sequence>
<name>A0ABD2JJ71_9BILA</name>
<dbReference type="EMBL" id="JBICBT010000960">
    <property type="protein sequence ID" value="KAL3090503.1"/>
    <property type="molecule type" value="Genomic_DNA"/>
</dbReference>
<protein>
    <submittedName>
        <fullName evidence="1">Uncharacterized protein</fullName>
    </submittedName>
</protein>
<evidence type="ECO:0000313" key="2">
    <source>
        <dbReference type="Proteomes" id="UP001620626"/>
    </source>
</evidence>
<dbReference type="AlphaFoldDB" id="A0ABD2JJ71"/>
<accession>A0ABD2JJ71</accession>
<organism evidence="1 2">
    <name type="scientific">Heterodera trifolii</name>
    <dbReference type="NCBI Taxonomy" id="157864"/>
    <lineage>
        <taxon>Eukaryota</taxon>
        <taxon>Metazoa</taxon>
        <taxon>Ecdysozoa</taxon>
        <taxon>Nematoda</taxon>
        <taxon>Chromadorea</taxon>
        <taxon>Rhabditida</taxon>
        <taxon>Tylenchina</taxon>
        <taxon>Tylenchomorpha</taxon>
        <taxon>Tylenchoidea</taxon>
        <taxon>Heteroderidae</taxon>
        <taxon>Heteroderinae</taxon>
        <taxon>Heterodera</taxon>
    </lineage>
</organism>